<dbReference type="SUPFAM" id="SSF51556">
    <property type="entry name" value="Metallo-dependent hydrolases"/>
    <property type="match status" value="1"/>
</dbReference>
<sequence>MAGMPPSYRSFASPRLVRWSKNRRSGALVEGIMAGSKQHRHLGGAQKTGADLHTVGDRGLIDVVDAQIHFGPAEGVEGTLFAMDALGIRQLIVDEMWGFENGLPRPGLQFEGGAFRPVAILAQEAAARFPDRFAYIQRVVRNDPDLTAHIRSLALSPGCVGLRVIISSRKEREALAAGEWDSVFVLALEHGLPVNLLTVDLPLHARALVGRFPDLRLCADHCGWSESSAGWQSVLDLADLPGITLKWSHPGRTFRHFADPARAEADGLLAAVRAFGADRVCWASDVTYEETAKSWSELLGSVRFHAGLSDQDRDWVLAGTARKLYGLSPECG</sequence>
<dbReference type="EMBL" id="CP041016">
    <property type="protein sequence ID" value="QDC38248.1"/>
    <property type="molecule type" value="Genomic_DNA"/>
</dbReference>
<accession>A0A5B8CF91</accession>
<name>A0A5B8CF91_SPHSA</name>
<dbReference type="InterPro" id="IPR006680">
    <property type="entry name" value="Amidohydro-rel"/>
</dbReference>
<gene>
    <name evidence="3" type="ORF">FIL70_14470</name>
</gene>
<dbReference type="KEGG" id="sufl:FIL70_14470"/>
<dbReference type="PANTHER" id="PTHR43569:SF2">
    <property type="entry name" value="AMIDOHYDROLASE-RELATED DOMAIN-CONTAINING PROTEIN"/>
    <property type="match status" value="1"/>
</dbReference>
<proteinExistence type="inferred from homology"/>
<evidence type="ECO:0000313" key="4">
    <source>
        <dbReference type="Proteomes" id="UP000311469"/>
    </source>
</evidence>
<comment type="similarity">
    <text evidence="1">Belongs to the metallo-dependent hydrolases superfamily.</text>
</comment>
<dbReference type="Proteomes" id="UP000311469">
    <property type="component" value="Chromosome cSF1"/>
</dbReference>
<dbReference type="InterPro" id="IPR032466">
    <property type="entry name" value="Metal_Hydrolase"/>
</dbReference>
<feature type="domain" description="Amidohydrolase-related" evidence="2">
    <location>
        <begin position="121"/>
        <end position="327"/>
    </location>
</feature>
<organism evidence="3 4">
    <name type="scientific">Sphingobium fuliginis ATCC 27551</name>
    <dbReference type="NCBI Taxonomy" id="1208342"/>
    <lineage>
        <taxon>Bacteria</taxon>
        <taxon>Pseudomonadati</taxon>
        <taxon>Pseudomonadota</taxon>
        <taxon>Alphaproteobacteria</taxon>
        <taxon>Sphingomonadales</taxon>
        <taxon>Sphingomonadaceae</taxon>
        <taxon>Sphingobium</taxon>
    </lineage>
</organism>
<evidence type="ECO:0000259" key="2">
    <source>
        <dbReference type="Pfam" id="PF04909"/>
    </source>
</evidence>
<dbReference type="Gene3D" id="3.20.20.140">
    <property type="entry name" value="Metal-dependent hydrolases"/>
    <property type="match status" value="1"/>
</dbReference>
<protein>
    <submittedName>
        <fullName evidence="3">Amidohydrolase</fullName>
    </submittedName>
</protein>
<dbReference type="GO" id="GO:0016787">
    <property type="term" value="F:hydrolase activity"/>
    <property type="evidence" value="ECO:0007669"/>
    <property type="project" value="UniProtKB-KW"/>
</dbReference>
<evidence type="ECO:0000256" key="1">
    <source>
        <dbReference type="ARBA" id="ARBA00038310"/>
    </source>
</evidence>
<keyword evidence="3" id="KW-0378">Hydrolase</keyword>
<dbReference type="AlphaFoldDB" id="A0A5B8CF91"/>
<evidence type="ECO:0000313" key="3">
    <source>
        <dbReference type="EMBL" id="QDC38248.1"/>
    </source>
</evidence>
<dbReference type="InterPro" id="IPR052350">
    <property type="entry name" value="Metallo-dep_Lactonases"/>
</dbReference>
<reference evidence="3 4" key="1">
    <citation type="submission" date="2019-06" db="EMBL/GenBank/DDBJ databases">
        <title>Genome organization and adaptive potential of archetypical organophosphate degarding Sphingobium fuliginis ATCC 27551.</title>
        <authorList>
            <person name="Sarwar A."/>
            <person name="Parthasarathy S."/>
            <person name="Singh C."/>
            <person name="Siddavattam D."/>
        </authorList>
    </citation>
    <scope>NUCLEOTIDE SEQUENCE [LARGE SCALE GENOMIC DNA]</scope>
    <source>
        <strain evidence="3 4">ATCC 27551</strain>
    </source>
</reference>
<dbReference type="Pfam" id="PF04909">
    <property type="entry name" value="Amidohydro_2"/>
    <property type="match status" value="1"/>
</dbReference>
<dbReference type="PANTHER" id="PTHR43569">
    <property type="entry name" value="AMIDOHYDROLASE"/>
    <property type="match status" value="1"/>
</dbReference>